<dbReference type="PANTHER" id="PTHR13149:SF0">
    <property type="entry name" value="VACUOLAR PROTEIN-SORTING-ASSOCIATED PROTEIN 25"/>
    <property type="match status" value="1"/>
</dbReference>
<keyword evidence="6" id="KW-1185">Reference proteome</keyword>
<dbReference type="GO" id="GO:0005198">
    <property type="term" value="F:structural molecule activity"/>
    <property type="evidence" value="ECO:0007669"/>
    <property type="project" value="TreeGrafter"/>
</dbReference>
<evidence type="ECO:0000313" key="6">
    <source>
        <dbReference type="Proteomes" id="UP000794436"/>
    </source>
</evidence>
<accession>A0A8K1C878</accession>
<evidence type="ECO:0000313" key="5">
    <source>
        <dbReference type="EMBL" id="TMW58218.1"/>
    </source>
</evidence>
<dbReference type="EMBL" id="SPLM01000112">
    <property type="protein sequence ID" value="TMW58218.1"/>
    <property type="molecule type" value="Genomic_DNA"/>
</dbReference>
<dbReference type="PANTHER" id="PTHR13149">
    <property type="entry name" value="VACUOLAR PROTEIN SORTING-ASSOCIATED PROTEIN VPS25"/>
    <property type="match status" value="1"/>
</dbReference>
<dbReference type="Gene3D" id="1.10.10.10">
    <property type="entry name" value="Winged helix-like DNA-binding domain superfamily/Winged helix DNA-binding domain"/>
    <property type="match status" value="1"/>
</dbReference>
<dbReference type="Proteomes" id="UP000794436">
    <property type="component" value="Unassembled WGS sequence"/>
</dbReference>
<dbReference type="GO" id="GO:0042803">
    <property type="term" value="F:protein homodimerization activity"/>
    <property type="evidence" value="ECO:0007669"/>
    <property type="project" value="TreeGrafter"/>
</dbReference>
<gene>
    <name evidence="5" type="ORF">Poli38472_011806</name>
</gene>
<comment type="similarity">
    <text evidence="1">Belongs to the VPS25 family.</text>
</comment>
<name>A0A8K1C878_PYTOL</name>
<keyword evidence="2" id="KW-0813">Transport</keyword>
<sequence length="177" mass="20456">MDAFSYPEYYDFPPFFTLQPVRATREKQLVLWKQLILEFHRTQGQPLFQPFTSPLFENAKISRKMASDGRLAVVEYLIRCGNVTWEDDTKTRCRIMWKKPAEWAAEIYDFATERAMIGNVYTVYELYAGEETLGTPVHGMEPWLLRESLKVLESEGKAAIIDGATLEEDGVKFLATE</sequence>
<keyword evidence="3" id="KW-0653">Protein transport</keyword>
<comment type="caution">
    <text evidence="5">The sequence shown here is derived from an EMBL/GenBank/DDBJ whole genome shotgun (WGS) entry which is preliminary data.</text>
</comment>
<dbReference type="InterPro" id="IPR014041">
    <property type="entry name" value="ESCRT-II_cplx_Vps25-sub_N"/>
</dbReference>
<dbReference type="GO" id="GO:0000814">
    <property type="term" value="C:ESCRT II complex"/>
    <property type="evidence" value="ECO:0007669"/>
    <property type="project" value="InterPro"/>
</dbReference>
<dbReference type="AlphaFoldDB" id="A0A8K1C878"/>
<evidence type="ECO:0000256" key="2">
    <source>
        <dbReference type="ARBA" id="ARBA00022448"/>
    </source>
</evidence>
<dbReference type="FunFam" id="1.10.10.10:FF:000141">
    <property type="entry name" value="vacuolar protein-sorting-associated protein 25"/>
    <property type="match status" value="1"/>
</dbReference>
<evidence type="ECO:0000256" key="1">
    <source>
        <dbReference type="ARBA" id="ARBA00009674"/>
    </source>
</evidence>
<dbReference type="SUPFAM" id="SSF46785">
    <property type="entry name" value="Winged helix' DNA-binding domain"/>
    <property type="match status" value="2"/>
</dbReference>
<reference evidence="5" key="1">
    <citation type="submission" date="2019-03" db="EMBL/GenBank/DDBJ databases">
        <title>Long read genome sequence of the mycoparasitic Pythium oligandrum ATCC 38472 isolated from sugarbeet rhizosphere.</title>
        <authorList>
            <person name="Gaulin E."/>
        </authorList>
    </citation>
    <scope>NUCLEOTIDE SEQUENCE</scope>
    <source>
        <strain evidence="5">ATCC 38472_TT</strain>
    </source>
</reference>
<dbReference type="OrthoDB" id="245150at2759"/>
<dbReference type="InterPro" id="IPR036388">
    <property type="entry name" value="WH-like_DNA-bd_sf"/>
</dbReference>
<proteinExistence type="inferred from homology"/>
<protein>
    <recommendedName>
        <fullName evidence="4">ESCRT-II complex subunit VPS25</fullName>
    </recommendedName>
</protein>
<organism evidence="5 6">
    <name type="scientific">Pythium oligandrum</name>
    <name type="common">Mycoparasitic fungus</name>
    <dbReference type="NCBI Taxonomy" id="41045"/>
    <lineage>
        <taxon>Eukaryota</taxon>
        <taxon>Sar</taxon>
        <taxon>Stramenopiles</taxon>
        <taxon>Oomycota</taxon>
        <taxon>Peronosporomycetes</taxon>
        <taxon>Pythiales</taxon>
        <taxon>Pythiaceae</taxon>
        <taxon>Pythium</taxon>
    </lineage>
</organism>
<dbReference type="GO" id="GO:0016236">
    <property type="term" value="P:macroautophagy"/>
    <property type="evidence" value="ECO:0007669"/>
    <property type="project" value="UniProtKB-ARBA"/>
</dbReference>
<evidence type="ECO:0000256" key="3">
    <source>
        <dbReference type="ARBA" id="ARBA00022927"/>
    </source>
</evidence>
<dbReference type="InterPro" id="IPR008570">
    <property type="entry name" value="ESCRT-II_cplx_Vps25-sub"/>
</dbReference>
<dbReference type="InterPro" id="IPR036390">
    <property type="entry name" value="WH_DNA-bd_sf"/>
</dbReference>
<dbReference type="Pfam" id="PF05871">
    <property type="entry name" value="ESCRT-II"/>
    <property type="match status" value="1"/>
</dbReference>
<evidence type="ECO:0000256" key="4">
    <source>
        <dbReference type="ARBA" id="ARBA00030094"/>
    </source>
</evidence>
<dbReference type="Gene3D" id="1.10.10.570">
    <property type="entry name" value="Winged helix' DNA-binding domain. Chain C. Domain 1"/>
    <property type="match status" value="1"/>
</dbReference>
<dbReference type="GO" id="GO:0043328">
    <property type="term" value="P:protein transport to vacuole involved in ubiquitin-dependent protein catabolic process via the multivesicular body sorting pathway"/>
    <property type="evidence" value="ECO:0007669"/>
    <property type="project" value="TreeGrafter"/>
</dbReference>